<dbReference type="Gene3D" id="2.130.10.80">
    <property type="entry name" value="Galactose oxidase/kelch, beta-propeller"/>
    <property type="match status" value="8"/>
</dbReference>
<dbReference type="InterPro" id="IPR011043">
    <property type="entry name" value="Gal_Oxase/kelch_b-propeller"/>
</dbReference>
<dbReference type="PANTHER" id="PTHR46344:SF27">
    <property type="entry name" value="KELCH REPEAT SUPERFAMILY PROTEIN"/>
    <property type="match status" value="1"/>
</dbReference>
<reference evidence="3 5" key="1">
    <citation type="submission" date="2015-05" db="EMBL/GenBank/DDBJ databases">
        <title>Genome assembly of Archangium gephyra DSM 2261.</title>
        <authorList>
            <person name="Sharma G."/>
            <person name="Subramanian S."/>
        </authorList>
    </citation>
    <scope>NUCLEOTIDE SEQUENCE [LARGE SCALE GENOMIC DNA]</scope>
    <source>
        <strain evidence="3 5">DSM 2261</strain>
    </source>
</reference>
<dbReference type="Proteomes" id="UP000035579">
    <property type="component" value="Chromosome"/>
</dbReference>
<dbReference type="SUPFAM" id="SSF117281">
    <property type="entry name" value="Kelch motif"/>
    <property type="match status" value="2"/>
</dbReference>
<organism evidence="3 5">
    <name type="scientific">Archangium gephyra</name>
    <dbReference type="NCBI Taxonomy" id="48"/>
    <lineage>
        <taxon>Bacteria</taxon>
        <taxon>Pseudomonadati</taxon>
        <taxon>Myxococcota</taxon>
        <taxon>Myxococcia</taxon>
        <taxon>Myxococcales</taxon>
        <taxon>Cystobacterineae</taxon>
        <taxon>Archangiaceae</taxon>
        <taxon>Archangium</taxon>
    </lineage>
</organism>
<dbReference type="SMART" id="SM00612">
    <property type="entry name" value="Kelch"/>
    <property type="match status" value="12"/>
</dbReference>
<dbReference type="PANTHER" id="PTHR46344">
    <property type="entry name" value="OS02G0202900 PROTEIN"/>
    <property type="match status" value="1"/>
</dbReference>
<accession>A0AAC8Q078</accession>
<evidence type="ECO:0000313" key="4">
    <source>
        <dbReference type="EMBL" id="REG20334.1"/>
    </source>
</evidence>
<dbReference type="EMBL" id="QUMU01000022">
    <property type="protein sequence ID" value="REG20334.1"/>
    <property type="molecule type" value="Genomic_DNA"/>
</dbReference>
<evidence type="ECO:0000313" key="3">
    <source>
        <dbReference type="EMBL" id="AKI98569.1"/>
    </source>
</evidence>
<evidence type="ECO:0000256" key="2">
    <source>
        <dbReference type="ARBA" id="ARBA00022737"/>
    </source>
</evidence>
<dbReference type="EMBL" id="CP011509">
    <property type="protein sequence ID" value="AKI98569.1"/>
    <property type="molecule type" value="Genomic_DNA"/>
</dbReference>
<dbReference type="Proteomes" id="UP000256345">
    <property type="component" value="Unassembled WGS sequence"/>
</dbReference>
<dbReference type="KEGG" id="age:AA314_00196"/>
<dbReference type="Pfam" id="PF01344">
    <property type="entry name" value="Kelch_1"/>
    <property type="match status" value="4"/>
</dbReference>
<evidence type="ECO:0000313" key="5">
    <source>
        <dbReference type="Proteomes" id="UP000035579"/>
    </source>
</evidence>
<evidence type="ECO:0000256" key="1">
    <source>
        <dbReference type="ARBA" id="ARBA00022441"/>
    </source>
</evidence>
<dbReference type="SUPFAM" id="SSF50965">
    <property type="entry name" value="Galactose oxidase, central domain"/>
    <property type="match status" value="2"/>
</dbReference>
<dbReference type="Gene3D" id="2.60.40.1120">
    <property type="entry name" value="Carboxypeptidase-like, regulatory domain"/>
    <property type="match status" value="2"/>
</dbReference>
<dbReference type="Pfam" id="PF24681">
    <property type="entry name" value="Kelch_KLHDC2_KLHL20_DRC7"/>
    <property type="match status" value="1"/>
</dbReference>
<dbReference type="InterPro" id="IPR037293">
    <property type="entry name" value="Gal_Oxidase_central_sf"/>
</dbReference>
<name>A0AAC8Q078_9BACT</name>
<keyword evidence="1" id="KW-0880">Kelch repeat</keyword>
<dbReference type="InterPro" id="IPR006652">
    <property type="entry name" value="Kelch_1"/>
</dbReference>
<keyword evidence="6" id="KW-1185">Reference proteome</keyword>
<sequence length="1221" mass="125914">MSELKQQTGLCKQPSQECPGAAVRMALSMMLGLFCLFSLGCGNTTTEQPREEFRPSRTLLDRATSVSSTSEGEWSPAASMAGGRFLHTATRLADGRVLATGGYNRSTELYDPGTGTWGRRADALDTHRAATATLLPDGRVLIAGVGDNGISSELYAPTNGTWTPSGSMGTPRLYHTATLLPGGRVLVTGGADREYGGAVLSTAELYDPATGTWMPAAPMASARRDHTATLLGNGKVLVTGGTNASGLRQGSTEVYDPATGTWSPAGGMAVARVSHSATLLPDGKVLVVGGGDTSWESSTSVELFNPATGTWTRAASMAAPRRAHSATLLPSGQVLVAGGFHEHNGILTSAEVYEPTLGAWHAAGPLTTGRYLHTATLLTDGRVLAAGGVSNGDQASTEVYSPPPPFEPAGTSLLLQVVDNAGHPIPGAAVSSQGAVFPLDSSGHRLFENLPPGRFFARVDALGFTSATAVVELRAGAHVGAQVKLLPLANPIPFQANLGGDIQTEQVRVTIPAGAVVDALGQRVTGTVNVTIAPLNPTSQLAAMPGPLEGIAAADGETVQLESFFMAEVSLWSNGAPVQLAPGKSATLEFLLPAALASQFKAGDTVPAWWFDLDAGHWREEGRGTIKPSTTQPGRLAWVVTVNHFTWWNCDAPWTDKSCVNVLVVDSRGAPVQGAAVNAEGVSYTGASSHSYTDGSGRACIEIKRGNTANVFAGLPGQPATERVTVTGTSAAAVCGRGPCTEVQLILPDVICTPGAYVSCPYSGPAGTEGQGLCQASRRRCNVTGTEWSVCQGQVLPVTENCHTPFDDDCDGVVNEDCFCSDKQGQPCYGGPTGTQGVGICHEGTIGCDLFGTIICQGQQLPQTEACWTLTDDDCNGVSEACAAGASGWTSTGSMAAARYLHTATLLPNGKVLVVGGFGSSGPLATAEVYDPASGTWSTTGSMASARYLHTATLLPDGKVLVSGGTGGGASSVTSEVYDPASGTWSAPSFMTSPRFSHTATLLPNGKVLLSGGFGAGINETAEVYDPTLGTWSATGSMASPRAAHTATLLPNGKVLVSGGQSSSGYLATAEVYDPASGTWSATGVMTSPRIQHKATLLPSGKVLVSGGEDNDYLALAEVYDPASGTWSATNSMAMPRYGHTATLLPNGKVLVSGGWSSSGITLMTAEVYDPASGTWSAIDTMASRRGFHTATLLPNNKVLISGGLIYGFFLFISEAELYTP</sequence>
<gene>
    <name evidence="3" type="ORF">AA314_00196</name>
    <name evidence="4" type="ORF">ATI61_12234</name>
</gene>
<proteinExistence type="predicted"/>
<reference evidence="4 6" key="2">
    <citation type="submission" date="2018-08" db="EMBL/GenBank/DDBJ databases">
        <title>Genomic Encyclopedia of Archaeal and Bacterial Type Strains, Phase II (KMG-II): from individual species to whole genera.</title>
        <authorList>
            <person name="Goeker M."/>
        </authorList>
    </citation>
    <scope>NUCLEOTIDE SEQUENCE [LARGE SCALE GENOMIC DNA]</scope>
    <source>
        <strain evidence="4 6">DSM 2261</strain>
    </source>
</reference>
<dbReference type="InterPro" id="IPR015915">
    <property type="entry name" value="Kelch-typ_b-propeller"/>
</dbReference>
<keyword evidence="2" id="KW-0677">Repeat</keyword>
<protein>
    <submittedName>
        <fullName evidence="3">Branched-chain amino acid ABC transporter, amino acid-binding protein</fullName>
    </submittedName>
    <submittedName>
        <fullName evidence="4">Delta-60 repeat protein</fullName>
    </submittedName>
</protein>
<evidence type="ECO:0000313" key="6">
    <source>
        <dbReference type="Proteomes" id="UP000256345"/>
    </source>
</evidence>
<dbReference type="AlphaFoldDB" id="A0AAC8Q078"/>